<dbReference type="Proteomes" id="UP000192578">
    <property type="component" value="Unassembled WGS sequence"/>
</dbReference>
<organism evidence="1 2">
    <name type="scientific">Hypsibius exemplaris</name>
    <name type="common">Freshwater tardigrade</name>
    <dbReference type="NCBI Taxonomy" id="2072580"/>
    <lineage>
        <taxon>Eukaryota</taxon>
        <taxon>Metazoa</taxon>
        <taxon>Ecdysozoa</taxon>
        <taxon>Tardigrada</taxon>
        <taxon>Eutardigrada</taxon>
        <taxon>Parachela</taxon>
        <taxon>Hypsibioidea</taxon>
        <taxon>Hypsibiidae</taxon>
        <taxon>Hypsibius</taxon>
    </lineage>
</organism>
<evidence type="ECO:0000313" key="2">
    <source>
        <dbReference type="Proteomes" id="UP000192578"/>
    </source>
</evidence>
<gene>
    <name evidence="1" type="ORF">BV898_15754</name>
</gene>
<name>A0A9X6RKT7_HYPEX</name>
<keyword evidence="2" id="KW-1185">Reference proteome</keyword>
<protein>
    <submittedName>
        <fullName evidence="1">Uncharacterized protein</fullName>
    </submittedName>
</protein>
<reference evidence="2" key="1">
    <citation type="submission" date="2017-01" db="EMBL/GenBank/DDBJ databases">
        <title>Comparative genomics of anhydrobiosis in the tardigrade Hypsibius dujardini.</title>
        <authorList>
            <person name="Yoshida Y."/>
            <person name="Koutsovoulos G."/>
            <person name="Laetsch D."/>
            <person name="Stevens L."/>
            <person name="Kumar S."/>
            <person name="Horikawa D."/>
            <person name="Ishino K."/>
            <person name="Komine S."/>
            <person name="Tomita M."/>
            <person name="Blaxter M."/>
            <person name="Arakawa K."/>
        </authorList>
    </citation>
    <scope>NUCLEOTIDE SEQUENCE [LARGE SCALE GENOMIC DNA]</scope>
    <source>
        <strain evidence="2">Z151</strain>
    </source>
</reference>
<dbReference type="EMBL" id="MTYJ01000219">
    <property type="protein sequence ID" value="OWA51262.1"/>
    <property type="molecule type" value="Genomic_DNA"/>
</dbReference>
<evidence type="ECO:0000313" key="1">
    <source>
        <dbReference type="EMBL" id="OWA51262.1"/>
    </source>
</evidence>
<accession>A0A9X6RKT7</accession>
<dbReference type="AlphaFoldDB" id="A0A9X6RKT7"/>
<comment type="caution">
    <text evidence="1">The sequence shown here is derived from an EMBL/GenBank/DDBJ whole genome shotgun (WGS) entry which is preliminary data.</text>
</comment>
<sequence length="144" mass="15675">MGVGEFIPFTNSRDNDNGMYGPLADRACINEGSLGSIGDMTGMAMLVLGVEAVEVGRKLNNPVTSGWSVGGGAGMMSPLSCRFTIRFKTSGSGVSRVPVGWPGRRRDGDERRLETLRIQLYFDGHGPWNVENIVRQGHYLRTIL</sequence>
<proteinExistence type="predicted"/>